<dbReference type="RefSeq" id="WP_290284375.1">
    <property type="nucleotide sequence ID" value="NZ_JAUFQN010000019.1"/>
</dbReference>
<sequence length="125" mass="14290">MKKVTIILSLFVLMICTSFKMKEGKLSTTCDVANFYSAVEPKDRDTKVLTSSGDLEEVDVILVPTKLDIDTYKVKLTRKGSNLYKVEQTDLYIETKYCYEYATYEEVILKVTSSYGYTKGTLIFD</sequence>
<reference evidence="1 2" key="1">
    <citation type="submission" date="2024-09" db="EMBL/GenBank/DDBJ databases">
        <authorList>
            <person name="Sun Q."/>
            <person name="Mori K."/>
        </authorList>
    </citation>
    <scope>NUCLEOTIDE SEQUENCE [LARGE SCALE GENOMIC DNA]</scope>
    <source>
        <strain evidence="1 2">CECT 8460</strain>
    </source>
</reference>
<keyword evidence="2" id="KW-1185">Reference proteome</keyword>
<dbReference type="Proteomes" id="UP001589576">
    <property type="component" value="Unassembled WGS sequence"/>
</dbReference>
<protein>
    <recommendedName>
        <fullName evidence="3">DUF3244 domain-containing protein</fullName>
    </recommendedName>
</protein>
<evidence type="ECO:0000313" key="2">
    <source>
        <dbReference type="Proteomes" id="UP001589576"/>
    </source>
</evidence>
<comment type="caution">
    <text evidence="1">The sequence shown here is derived from an EMBL/GenBank/DDBJ whole genome shotgun (WGS) entry which is preliminary data.</text>
</comment>
<accession>A0ABV5GCP4</accession>
<dbReference type="EMBL" id="JBHMFB010000012">
    <property type="protein sequence ID" value="MFB9088878.1"/>
    <property type="molecule type" value="Genomic_DNA"/>
</dbReference>
<evidence type="ECO:0008006" key="3">
    <source>
        <dbReference type="Google" id="ProtNLM"/>
    </source>
</evidence>
<evidence type="ECO:0000313" key="1">
    <source>
        <dbReference type="EMBL" id="MFB9088878.1"/>
    </source>
</evidence>
<proteinExistence type="predicted"/>
<gene>
    <name evidence="1" type="ORF">ACFFUU_04625</name>
</gene>
<organism evidence="1 2">
    <name type="scientific">Flavobacterium paronense</name>
    <dbReference type="NCBI Taxonomy" id="1392775"/>
    <lineage>
        <taxon>Bacteria</taxon>
        <taxon>Pseudomonadati</taxon>
        <taxon>Bacteroidota</taxon>
        <taxon>Flavobacteriia</taxon>
        <taxon>Flavobacteriales</taxon>
        <taxon>Flavobacteriaceae</taxon>
        <taxon>Flavobacterium</taxon>
    </lineage>
</organism>
<name>A0ABV5GCP4_9FLAO</name>